<feature type="domain" description="HTH luxR-type" evidence="5">
    <location>
        <begin position="138"/>
        <end position="203"/>
    </location>
</feature>
<evidence type="ECO:0000259" key="6">
    <source>
        <dbReference type="PROSITE" id="PS50110"/>
    </source>
</evidence>
<evidence type="ECO:0000259" key="5">
    <source>
        <dbReference type="PROSITE" id="PS50043"/>
    </source>
</evidence>
<dbReference type="AlphaFoldDB" id="A0A1J5TN07"/>
<dbReference type="SMART" id="SM00448">
    <property type="entry name" value="REC"/>
    <property type="match status" value="1"/>
</dbReference>
<dbReference type="PANTHER" id="PTHR44688">
    <property type="entry name" value="DNA-BINDING TRANSCRIPTIONAL ACTIVATOR DEVR_DOSR"/>
    <property type="match status" value="1"/>
</dbReference>
<dbReference type="PROSITE" id="PS50110">
    <property type="entry name" value="RESPONSE_REGULATORY"/>
    <property type="match status" value="1"/>
</dbReference>
<evidence type="ECO:0000256" key="4">
    <source>
        <dbReference type="ARBA" id="ARBA00023163"/>
    </source>
</evidence>
<dbReference type="SUPFAM" id="SSF52172">
    <property type="entry name" value="CheY-like"/>
    <property type="match status" value="1"/>
</dbReference>
<evidence type="ECO:0000256" key="3">
    <source>
        <dbReference type="ARBA" id="ARBA00023125"/>
    </source>
</evidence>
<proteinExistence type="predicted"/>
<comment type="caution">
    <text evidence="7">The sequence shown here is derived from an EMBL/GenBank/DDBJ whole genome shotgun (WGS) entry which is preliminary data.</text>
</comment>
<keyword evidence="2" id="KW-0805">Transcription regulation</keyword>
<dbReference type="Pfam" id="PF00072">
    <property type="entry name" value="Response_reg"/>
    <property type="match status" value="1"/>
</dbReference>
<dbReference type="FunFam" id="3.40.50.2300:FF:000018">
    <property type="entry name" value="DNA-binding transcriptional regulator NtrC"/>
    <property type="match status" value="1"/>
</dbReference>
<keyword evidence="1" id="KW-0597">Phosphoprotein</keyword>
<dbReference type="GO" id="GO:0003677">
    <property type="term" value="F:DNA binding"/>
    <property type="evidence" value="ECO:0007669"/>
    <property type="project" value="UniProtKB-KW"/>
</dbReference>
<dbReference type="CDD" id="cd06170">
    <property type="entry name" value="LuxR_C_like"/>
    <property type="match status" value="1"/>
</dbReference>
<dbReference type="CDD" id="cd17537">
    <property type="entry name" value="REC_FixJ"/>
    <property type="match status" value="1"/>
</dbReference>
<name>A0A1J5TN07_9ZZZZ</name>
<dbReference type="Gene3D" id="1.10.10.10">
    <property type="entry name" value="Winged helix-like DNA-binding domain superfamily/Winged helix DNA-binding domain"/>
    <property type="match status" value="1"/>
</dbReference>
<accession>A0A1J5TN07</accession>
<organism evidence="7">
    <name type="scientific">mine drainage metagenome</name>
    <dbReference type="NCBI Taxonomy" id="410659"/>
    <lineage>
        <taxon>unclassified sequences</taxon>
        <taxon>metagenomes</taxon>
        <taxon>ecological metagenomes</taxon>
    </lineage>
</organism>
<dbReference type="InterPro" id="IPR016032">
    <property type="entry name" value="Sig_transdc_resp-reg_C-effctor"/>
</dbReference>
<dbReference type="InterPro" id="IPR001789">
    <property type="entry name" value="Sig_transdc_resp-reg_receiver"/>
</dbReference>
<dbReference type="EMBL" id="MLJW01000004">
    <property type="protein sequence ID" value="OIR17592.1"/>
    <property type="molecule type" value="Genomic_DNA"/>
</dbReference>
<gene>
    <name evidence="7" type="primary">tmoT_1</name>
    <name evidence="7" type="ORF">GALL_18100</name>
</gene>
<evidence type="ECO:0000256" key="2">
    <source>
        <dbReference type="ARBA" id="ARBA00023015"/>
    </source>
</evidence>
<dbReference type="Gene3D" id="3.40.50.2300">
    <property type="match status" value="1"/>
</dbReference>
<dbReference type="SUPFAM" id="SSF46894">
    <property type="entry name" value="C-terminal effector domain of the bipartite response regulators"/>
    <property type="match status" value="1"/>
</dbReference>
<feature type="domain" description="Response regulatory" evidence="6">
    <location>
        <begin position="8"/>
        <end position="122"/>
    </location>
</feature>
<protein>
    <submittedName>
        <fullName evidence="7">Response regulator protein TmoT</fullName>
    </submittedName>
</protein>
<sequence>MMNISDAIVFIVDDDPAIRDSLTLMIAQEGLAVKAFESAEDFLTTCHKEYFGCAILDIRMLGMDGIQLQDELSKRNILLPIIFLTGHGDIPMSVRAMKAGAVDFLTKPVMREKLLISVRAAIQKSEKVLMESVNHKDAQARLSELTDREQDVMMLAIQGYPNKEIARHLGISHRTVEIHKSKIMFKTGAINLLDLARIAHESGLSNA</sequence>
<evidence type="ECO:0000313" key="7">
    <source>
        <dbReference type="EMBL" id="OIR17592.1"/>
    </source>
</evidence>
<dbReference type="SMART" id="SM00421">
    <property type="entry name" value="HTH_LUXR"/>
    <property type="match status" value="1"/>
</dbReference>
<reference evidence="7" key="1">
    <citation type="submission" date="2016-10" db="EMBL/GenBank/DDBJ databases">
        <title>Sequence of Gallionella enrichment culture.</title>
        <authorList>
            <person name="Poehlein A."/>
            <person name="Muehling M."/>
            <person name="Daniel R."/>
        </authorList>
    </citation>
    <scope>NUCLEOTIDE SEQUENCE</scope>
</reference>
<keyword evidence="3" id="KW-0238">DNA-binding</keyword>
<dbReference type="PANTHER" id="PTHR44688:SF16">
    <property type="entry name" value="DNA-BINDING TRANSCRIPTIONAL ACTIVATOR DEVR_DOSR"/>
    <property type="match status" value="1"/>
</dbReference>
<keyword evidence="4" id="KW-0804">Transcription</keyword>
<dbReference type="InterPro" id="IPR000792">
    <property type="entry name" value="Tscrpt_reg_LuxR_C"/>
</dbReference>
<dbReference type="GO" id="GO:0006355">
    <property type="term" value="P:regulation of DNA-templated transcription"/>
    <property type="evidence" value="ECO:0007669"/>
    <property type="project" value="InterPro"/>
</dbReference>
<dbReference type="PRINTS" id="PR00038">
    <property type="entry name" value="HTHLUXR"/>
</dbReference>
<dbReference type="InterPro" id="IPR011006">
    <property type="entry name" value="CheY-like_superfamily"/>
</dbReference>
<dbReference type="InterPro" id="IPR036388">
    <property type="entry name" value="WH-like_DNA-bd_sf"/>
</dbReference>
<dbReference type="Pfam" id="PF00196">
    <property type="entry name" value="GerE"/>
    <property type="match status" value="1"/>
</dbReference>
<evidence type="ECO:0000256" key="1">
    <source>
        <dbReference type="ARBA" id="ARBA00022553"/>
    </source>
</evidence>
<dbReference type="PROSITE" id="PS50043">
    <property type="entry name" value="HTH_LUXR_2"/>
    <property type="match status" value="1"/>
</dbReference>
<dbReference type="GO" id="GO:0000160">
    <property type="term" value="P:phosphorelay signal transduction system"/>
    <property type="evidence" value="ECO:0007669"/>
    <property type="project" value="InterPro"/>
</dbReference>